<feature type="domain" description="Olfactomedin-like" evidence="4">
    <location>
        <begin position="157"/>
        <end position="387"/>
    </location>
</feature>
<gene>
    <name evidence="5" type="ORF">HPG69_005738</name>
</gene>
<dbReference type="SMART" id="SM00284">
    <property type="entry name" value="OLF"/>
    <property type="match status" value="1"/>
</dbReference>
<name>A0A7J7ESD8_DICBM</name>
<dbReference type="PROSITE" id="PS51132">
    <property type="entry name" value="OLF"/>
    <property type="match status" value="1"/>
</dbReference>
<dbReference type="EMBL" id="JACDTQ010002427">
    <property type="protein sequence ID" value="KAF5918702.1"/>
    <property type="molecule type" value="Genomic_DNA"/>
</dbReference>
<evidence type="ECO:0000256" key="1">
    <source>
        <dbReference type="ARBA" id="ARBA00004613"/>
    </source>
</evidence>
<dbReference type="Proteomes" id="UP000551758">
    <property type="component" value="Unassembled WGS sequence"/>
</dbReference>
<comment type="subcellular location">
    <subcellularLocation>
        <location evidence="1">Secreted</location>
    </subcellularLocation>
</comment>
<dbReference type="InterPro" id="IPR003112">
    <property type="entry name" value="Olfac-like_dom"/>
</dbReference>
<evidence type="ECO:0000256" key="3">
    <source>
        <dbReference type="PROSITE-ProRule" id="PRU00446"/>
    </source>
</evidence>
<evidence type="ECO:0000313" key="6">
    <source>
        <dbReference type="Proteomes" id="UP000551758"/>
    </source>
</evidence>
<protein>
    <recommendedName>
        <fullName evidence="4">Olfactomedin-like domain-containing protein</fullName>
    </recommendedName>
</protein>
<evidence type="ECO:0000256" key="2">
    <source>
        <dbReference type="ARBA" id="ARBA00022525"/>
    </source>
</evidence>
<dbReference type="Pfam" id="PF02191">
    <property type="entry name" value="OLF"/>
    <property type="match status" value="1"/>
</dbReference>
<dbReference type="InterPro" id="IPR050605">
    <property type="entry name" value="Olfactomedin-like_domain"/>
</dbReference>
<comment type="caution">
    <text evidence="5">The sequence shown here is derived from an EMBL/GenBank/DDBJ whole genome shotgun (WGS) entry which is preliminary data.</text>
</comment>
<dbReference type="AlphaFoldDB" id="A0A7J7ESD8"/>
<dbReference type="GO" id="GO:0007165">
    <property type="term" value="P:signal transduction"/>
    <property type="evidence" value="ECO:0007669"/>
    <property type="project" value="TreeGrafter"/>
</dbReference>
<dbReference type="PANTHER" id="PTHR23192:SF32">
    <property type="entry name" value="OLFACTOMEDIN 5"/>
    <property type="match status" value="1"/>
</dbReference>
<accession>A0A7J7ESD8</accession>
<dbReference type="GO" id="GO:0005615">
    <property type="term" value="C:extracellular space"/>
    <property type="evidence" value="ECO:0007669"/>
    <property type="project" value="TreeGrafter"/>
</dbReference>
<feature type="non-terminal residue" evidence="5">
    <location>
        <position position="387"/>
    </location>
</feature>
<organism evidence="5 6">
    <name type="scientific">Diceros bicornis minor</name>
    <name type="common">South-central black rhinoceros</name>
    <dbReference type="NCBI Taxonomy" id="77932"/>
    <lineage>
        <taxon>Eukaryota</taxon>
        <taxon>Metazoa</taxon>
        <taxon>Chordata</taxon>
        <taxon>Craniata</taxon>
        <taxon>Vertebrata</taxon>
        <taxon>Euteleostomi</taxon>
        <taxon>Mammalia</taxon>
        <taxon>Eutheria</taxon>
        <taxon>Laurasiatheria</taxon>
        <taxon>Perissodactyla</taxon>
        <taxon>Rhinocerotidae</taxon>
        <taxon>Diceros</taxon>
    </lineage>
</organism>
<comment type="caution">
    <text evidence="3">Lacks conserved residue(s) required for the propagation of feature annotation.</text>
</comment>
<dbReference type="PANTHER" id="PTHR23192">
    <property type="entry name" value="OLFACTOMEDIN-RELATED"/>
    <property type="match status" value="1"/>
</dbReference>
<keyword evidence="6" id="KW-1185">Reference proteome</keyword>
<reference evidence="5 6" key="1">
    <citation type="journal article" date="2020" name="Mol. Biol. Evol.">
        <title>Interspecific Gene Flow and the Evolution of Specialization in Black and White Rhinoceros.</title>
        <authorList>
            <person name="Moodley Y."/>
            <person name="Westbury M.V."/>
            <person name="Russo I.M."/>
            <person name="Gopalakrishnan S."/>
            <person name="Rakotoarivelo A."/>
            <person name="Olsen R.A."/>
            <person name="Prost S."/>
            <person name="Tunstall T."/>
            <person name="Ryder O.A."/>
            <person name="Dalen L."/>
            <person name="Bruford M.W."/>
        </authorList>
    </citation>
    <scope>NUCLEOTIDE SEQUENCE [LARGE SCALE GENOMIC DNA]</scope>
    <source>
        <strain evidence="5">SBR-YM</strain>
        <tissue evidence="5">Skin</tissue>
    </source>
</reference>
<sequence>ALQSSISLLSCLMFPNSARAPTYFVMLNVTVATLLQLVRDVPGSVDKGSICHCVVHLPKDLIRMQQLEQLRSTAQELMGKYEQELSRVANANLTLKLLAESDQRSFHAVSQDVDVLEGQLSECEREKEQEEASGHPCTLVMPKTEFPKISSPQGQGSCAHGGLQNIPRPLVMQLNWIGFSYKAGAWGPDSAPNPASSLYWPGYSHYYWLHKCYDDLVLLKKYEQWKTGYGDCNGNALYNNFMYFNYYGTGDMAKVDLFSNTLVLWHPLPGATYKNHFSYASVPWKDLDFAHDEKHLWVLYATKESKGNLVVSCLSASTLEVEKPWHTSQYEPALSGAFMACGLLYAVCSLSTHQGEIFYGFDTSTRQKRHLSILLDKMLETLHGINY</sequence>
<keyword evidence="2" id="KW-0964">Secreted</keyword>
<evidence type="ECO:0000259" key="4">
    <source>
        <dbReference type="PROSITE" id="PS51132"/>
    </source>
</evidence>
<proteinExistence type="predicted"/>
<evidence type="ECO:0000313" key="5">
    <source>
        <dbReference type="EMBL" id="KAF5918702.1"/>
    </source>
</evidence>